<organism evidence="3 4">
    <name type="scientific">Nocardia rhizosphaerihabitans</name>
    <dbReference type="NCBI Taxonomy" id="1691570"/>
    <lineage>
        <taxon>Bacteria</taxon>
        <taxon>Bacillati</taxon>
        <taxon>Actinomycetota</taxon>
        <taxon>Actinomycetes</taxon>
        <taxon>Mycobacteriales</taxon>
        <taxon>Nocardiaceae</taxon>
        <taxon>Nocardia</taxon>
    </lineage>
</organism>
<dbReference type="EMBL" id="BMNE01000001">
    <property type="protein sequence ID" value="GGN68042.1"/>
    <property type="molecule type" value="Genomic_DNA"/>
</dbReference>
<feature type="domain" description="HTH merR-type" evidence="2">
    <location>
        <begin position="12"/>
        <end position="80"/>
    </location>
</feature>
<gene>
    <name evidence="3" type="ORF">GCM10011610_04910</name>
</gene>
<dbReference type="Proteomes" id="UP000658127">
    <property type="component" value="Unassembled WGS sequence"/>
</dbReference>
<keyword evidence="1" id="KW-0238">DNA-binding</keyword>
<dbReference type="PRINTS" id="PR00040">
    <property type="entry name" value="HTHMERR"/>
</dbReference>
<evidence type="ECO:0000313" key="3">
    <source>
        <dbReference type="EMBL" id="GGN68042.1"/>
    </source>
</evidence>
<dbReference type="Gene3D" id="1.10.1660.10">
    <property type="match status" value="1"/>
</dbReference>
<dbReference type="Pfam" id="PF13411">
    <property type="entry name" value="MerR_1"/>
    <property type="match status" value="1"/>
</dbReference>
<dbReference type="InterPro" id="IPR047057">
    <property type="entry name" value="MerR_fam"/>
</dbReference>
<evidence type="ECO:0000256" key="1">
    <source>
        <dbReference type="ARBA" id="ARBA00023125"/>
    </source>
</evidence>
<accession>A0ABQ2K3T8</accession>
<dbReference type="InterPro" id="IPR000551">
    <property type="entry name" value="MerR-type_HTH_dom"/>
</dbReference>
<proteinExistence type="predicted"/>
<evidence type="ECO:0000313" key="4">
    <source>
        <dbReference type="Proteomes" id="UP000658127"/>
    </source>
</evidence>
<dbReference type="PROSITE" id="PS50937">
    <property type="entry name" value="HTH_MERR_2"/>
    <property type="match status" value="1"/>
</dbReference>
<comment type="caution">
    <text evidence="3">The sequence shown here is derived from an EMBL/GenBank/DDBJ whole genome shotgun (WGS) entry which is preliminary data.</text>
</comment>
<protein>
    <submittedName>
        <fullName evidence="3">MerR family transcriptional regulator</fullName>
    </submittedName>
</protein>
<dbReference type="CDD" id="cd00592">
    <property type="entry name" value="HTH_MerR-like"/>
    <property type="match status" value="1"/>
</dbReference>
<dbReference type="PANTHER" id="PTHR30204:SF93">
    <property type="entry name" value="HTH MERR-TYPE DOMAIN-CONTAINING PROTEIN"/>
    <property type="match status" value="1"/>
</dbReference>
<dbReference type="SUPFAM" id="SSF46955">
    <property type="entry name" value="Putative DNA-binding domain"/>
    <property type="match status" value="1"/>
</dbReference>
<name>A0ABQ2K3T8_9NOCA</name>
<sequence>MEVPAIVTDSTRLTIGELATRTGVAVRTIRFYCDEGLLDVQRTSAGHRVFDPSAAERLMLLRRLRSFGIGLVAIGDVLAGARSIEEVIAAERAALDHELDALSRRRSLLRAVEHCAPDSLNLLAAVTDPQAARDALGRFWRRQLTPLPTAVIDDFIDMNVPEPAADARPEHLIAYAELVATVTDPALSAAMFDTIRHRGTPGIRDERRLLAEVADACLSAAPLVAAGRAPTPGAELDHYVDAHATARGLADTPAFRRQLLADAEGADQLRRYWRLTATLTGEMVTSGAAHLWLFDALAASTP</sequence>
<dbReference type="SMART" id="SM00422">
    <property type="entry name" value="HTH_MERR"/>
    <property type="match status" value="1"/>
</dbReference>
<dbReference type="InterPro" id="IPR009061">
    <property type="entry name" value="DNA-bd_dom_put_sf"/>
</dbReference>
<evidence type="ECO:0000259" key="2">
    <source>
        <dbReference type="PROSITE" id="PS50937"/>
    </source>
</evidence>
<keyword evidence="4" id="KW-1185">Reference proteome</keyword>
<dbReference type="PANTHER" id="PTHR30204">
    <property type="entry name" value="REDOX-CYCLING DRUG-SENSING TRANSCRIPTIONAL ACTIVATOR SOXR"/>
    <property type="match status" value="1"/>
</dbReference>
<reference evidence="4" key="1">
    <citation type="journal article" date="2019" name="Int. J. Syst. Evol. Microbiol.">
        <title>The Global Catalogue of Microorganisms (GCM) 10K type strain sequencing project: providing services to taxonomists for standard genome sequencing and annotation.</title>
        <authorList>
            <consortium name="The Broad Institute Genomics Platform"/>
            <consortium name="The Broad Institute Genome Sequencing Center for Infectious Disease"/>
            <person name="Wu L."/>
            <person name="Ma J."/>
        </authorList>
    </citation>
    <scope>NUCLEOTIDE SEQUENCE [LARGE SCALE GENOMIC DNA]</scope>
    <source>
        <strain evidence="4">CGMCC 4.7329</strain>
    </source>
</reference>